<protein>
    <recommendedName>
        <fullName evidence="7">Phosphatidylglycerol--prolipoprotein diacylglyceryl transferase</fullName>
        <ecNumber evidence="7">2.5.1.145</ecNumber>
    </recommendedName>
</protein>
<feature type="transmembrane region" description="Helical" evidence="7">
    <location>
        <begin position="87"/>
        <end position="105"/>
    </location>
</feature>
<feature type="transmembrane region" description="Helical" evidence="7">
    <location>
        <begin position="263"/>
        <end position="283"/>
    </location>
</feature>
<reference evidence="8 9" key="1">
    <citation type="submission" date="2019-02" db="EMBL/GenBank/DDBJ databases">
        <title>Deep-cultivation of Planctomycetes and their phenomic and genomic characterization uncovers novel biology.</title>
        <authorList>
            <person name="Wiegand S."/>
            <person name="Jogler M."/>
            <person name="Boedeker C."/>
            <person name="Pinto D."/>
            <person name="Vollmers J."/>
            <person name="Rivas-Marin E."/>
            <person name="Kohn T."/>
            <person name="Peeters S.H."/>
            <person name="Heuer A."/>
            <person name="Rast P."/>
            <person name="Oberbeckmann S."/>
            <person name="Bunk B."/>
            <person name="Jeske O."/>
            <person name="Meyerdierks A."/>
            <person name="Storesund J.E."/>
            <person name="Kallscheuer N."/>
            <person name="Luecker S."/>
            <person name="Lage O.M."/>
            <person name="Pohl T."/>
            <person name="Merkel B.J."/>
            <person name="Hornburger P."/>
            <person name="Mueller R.-W."/>
            <person name="Bruemmer F."/>
            <person name="Labrenz M."/>
            <person name="Spormann A.M."/>
            <person name="Op den Camp H."/>
            <person name="Overmann J."/>
            <person name="Amann R."/>
            <person name="Jetten M.S.M."/>
            <person name="Mascher T."/>
            <person name="Medema M.H."/>
            <person name="Devos D.P."/>
            <person name="Kaster A.-K."/>
            <person name="Ovreas L."/>
            <person name="Rohde M."/>
            <person name="Galperin M.Y."/>
            <person name="Jogler C."/>
        </authorList>
    </citation>
    <scope>NUCLEOTIDE SEQUENCE [LARGE SCALE GENOMIC DNA]</scope>
    <source>
        <strain evidence="8 9">Pan44</strain>
    </source>
</reference>
<dbReference type="Proteomes" id="UP000315700">
    <property type="component" value="Chromosome"/>
</dbReference>
<dbReference type="UniPathway" id="UPA00664"/>
<keyword evidence="8" id="KW-0449">Lipoprotein</keyword>
<dbReference type="AlphaFoldDB" id="A0A517SC04"/>
<keyword evidence="9" id="KW-1185">Reference proteome</keyword>
<dbReference type="GO" id="GO:0008961">
    <property type="term" value="F:phosphatidylglycerol-prolipoprotein diacylglyceryl transferase activity"/>
    <property type="evidence" value="ECO:0007669"/>
    <property type="project" value="UniProtKB-UniRule"/>
</dbReference>
<keyword evidence="5 7" id="KW-1133">Transmembrane helix</keyword>
<keyword evidence="2 7" id="KW-1003">Cell membrane</keyword>
<comment type="catalytic activity">
    <reaction evidence="7">
        <text>L-cysteinyl-[prolipoprotein] + a 1,2-diacyl-sn-glycero-3-phospho-(1'-sn-glycerol) = an S-1,2-diacyl-sn-glyceryl-L-cysteinyl-[prolipoprotein] + sn-glycerol 1-phosphate + H(+)</text>
        <dbReference type="Rhea" id="RHEA:56712"/>
        <dbReference type="Rhea" id="RHEA-COMP:14679"/>
        <dbReference type="Rhea" id="RHEA-COMP:14680"/>
        <dbReference type="ChEBI" id="CHEBI:15378"/>
        <dbReference type="ChEBI" id="CHEBI:29950"/>
        <dbReference type="ChEBI" id="CHEBI:57685"/>
        <dbReference type="ChEBI" id="CHEBI:64716"/>
        <dbReference type="ChEBI" id="CHEBI:140658"/>
        <dbReference type="EC" id="2.5.1.145"/>
    </reaction>
</comment>
<evidence type="ECO:0000256" key="6">
    <source>
        <dbReference type="ARBA" id="ARBA00023136"/>
    </source>
</evidence>
<evidence type="ECO:0000256" key="3">
    <source>
        <dbReference type="ARBA" id="ARBA00022679"/>
    </source>
</evidence>
<dbReference type="KEGG" id="ccos:Pan44_16820"/>
<dbReference type="HAMAP" id="MF_01147">
    <property type="entry name" value="Lgt"/>
    <property type="match status" value="1"/>
</dbReference>
<accession>A0A517SC04</accession>
<evidence type="ECO:0000256" key="4">
    <source>
        <dbReference type="ARBA" id="ARBA00022692"/>
    </source>
</evidence>
<dbReference type="FunCoup" id="A0A517SC04">
    <property type="interactions" value="306"/>
</dbReference>
<dbReference type="EC" id="2.5.1.145" evidence="7"/>
<evidence type="ECO:0000256" key="5">
    <source>
        <dbReference type="ARBA" id="ARBA00022989"/>
    </source>
</evidence>
<feature type="transmembrane region" description="Helical" evidence="7">
    <location>
        <begin position="319"/>
        <end position="339"/>
    </location>
</feature>
<keyword evidence="4 7" id="KW-0812">Transmembrane</keyword>
<feature type="transmembrane region" description="Helical" evidence="7">
    <location>
        <begin position="58"/>
        <end position="75"/>
    </location>
</feature>
<evidence type="ECO:0000256" key="2">
    <source>
        <dbReference type="ARBA" id="ARBA00022475"/>
    </source>
</evidence>
<comment type="subcellular location">
    <subcellularLocation>
        <location evidence="7">Cell membrane</location>
        <topology evidence="7">Multi-pass membrane protein</topology>
    </subcellularLocation>
</comment>
<dbReference type="RefSeq" id="WP_145029041.1">
    <property type="nucleotide sequence ID" value="NZ_CP036271.1"/>
</dbReference>
<feature type="transmembrane region" description="Helical" evidence="7">
    <location>
        <begin position="117"/>
        <end position="137"/>
    </location>
</feature>
<sequence length="354" mass="38621">MRQTLFQISFSEPWTFWTPNPTTGWPEIGMIWVWMFVMAAYSAFDFWRLRGAAERPSLVKAVVWCLAGIPLGLLLKEVLHGKSLPVFGYGFLVMLGFLTAVITAQPRFQKVGLDPEMTWDAGMWLLIGGVVGGRLFYLVQYRDQVYQGVSSISDAVFATINLTAGGLVLIGALVGGGAGFVAFCRARKLSFPDVADAATPSMFLGIGFGRIGCLMNGCCFGDRCELPWGITFSNGSVPFRILKERGFVAANAPFTMPLHPTQIYSAIDGFLLAIVTAVLFAERRWKGEVFGWGCVIYSVTRFLIEFLRGDEMGQFGTGLTISQLYSIGIFALGTTMLVWGGRRAGTVASPAVST</sequence>
<dbReference type="PANTHER" id="PTHR30589">
    <property type="entry name" value="PROLIPOPROTEIN DIACYLGLYCERYL TRANSFERASE"/>
    <property type="match status" value="1"/>
</dbReference>
<evidence type="ECO:0000256" key="7">
    <source>
        <dbReference type="HAMAP-Rule" id="MF_01147"/>
    </source>
</evidence>
<dbReference type="PANTHER" id="PTHR30589:SF0">
    <property type="entry name" value="PHOSPHATIDYLGLYCEROL--PROLIPOPROTEIN DIACYLGLYCERYL TRANSFERASE"/>
    <property type="match status" value="1"/>
</dbReference>
<dbReference type="OrthoDB" id="871140at2"/>
<comment type="function">
    <text evidence="7">Catalyzes the transfer of the diacylglyceryl group from phosphatidylglycerol to the sulfhydryl group of the N-terminal cysteine of a prolipoprotein, the first step in the formation of mature lipoproteins.</text>
</comment>
<evidence type="ECO:0000256" key="1">
    <source>
        <dbReference type="ARBA" id="ARBA00007150"/>
    </source>
</evidence>
<evidence type="ECO:0000313" key="8">
    <source>
        <dbReference type="EMBL" id="QDT53659.1"/>
    </source>
</evidence>
<comment type="similarity">
    <text evidence="1 7">Belongs to the Lgt family.</text>
</comment>
<comment type="pathway">
    <text evidence="7">Protein modification; lipoprotein biosynthesis (diacylglyceryl transfer).</text>
</comment>
<dbReference type="Pfam" id="PF01790">
    <property type="entry name" value="LGT"/>
    <property type="match status" value="1"/>
</dbReference>
<dbReference type="InterPro" id="IPR001640">
    <property type="entry name" value="Lgt"/>
</dbReference>
<feature type="transmembrane region" description="Helical" evidence="7">
    <location>
        <begin position="157"/>
        <end position="183"/>
    </location>
</feature>
<evidence type="ECO:0000313" key="9">
    <source>
        <dbReference type="Proteomes" id="UP000315700"/>
    </source>
</evidence>
<feature type="binding site" evidence="7">
    <location>
        <position position="210"/>
    </location>
    <ligand>
        <name>a 1,2-diacyl-sn-glycero-3-phospho-(1'-sn-glycerol)</name>
        <dbReference type="ChEBI" id="CHEBI:64716"/>
    </ligand>
</feature>
<keyword evidence="3 7" id="KW-0808">Transferase</keyword>
<keyword evidence="8" id="KW-0328">Glycosyltransferase</keyword>
<feature type="transmembrane region" description="Helical" evidence="7">
    <location>
        <begin position="289"/>
        <end position="307"/>
    </location>
</feature>
<dbReference type="GO" id="GO:0042158">
    <property type="term" value="P:lipoprotein biosynthetic process"/>
    <property type="evidence" value="ECO:0007669"/>
    <property type="project" value="UniProtKB-UniRule"/>
</dbReference>
<feature type="transmembrane region" description="Helical" evidence="7">
    <location>
        <begin position="28"/>
        <end position="46"/>
    </location>
</feature>
<name>A0A517SC04_9PLAN</name>
<dbReference type="EMBL" id="CP036271">
    <property type="protein sequence ID" value="QDT53659.1"/>
    <property type="molecule type" value="Genomic_DNA"/>
</dbReference>
<dbReference type="GO" id="GO:0005886">
    <property type="term" value="C:plasma membrane"/>
    <property type="evidence" value="ECO:0007669"/>
    <property type="project" value="UniProtKB-SubCell"/>
</dbReference>
<organism evidence="8 9">
    <name type="scientific">Caulifigura coniformis</name>
    <dbReference type="NCBI Taxonomy" id="2527983"/>
    <lineage>
        <taxon>Bacteria</taxon>
        <taxon>Pseudomonadati</taxon>
        <taxon>Planctomycetota</taxon>
        <taxon>Planctomycetia</taxon>
        <taxon>Planctomycetales</taxon>
        <taxon>Planctomycetaceae</taxon>
        <taxon>Caulifigura</taxon>
    </lineage>
</organism>
<keyword evidence="6 7" id="KW-0472">Membrane</keyword>
<proteinExistence type="inferred from homology"/>
<gene>
    <name evidence="7 8" type="primary">lgt</name>
    <name evidence="8" type="ORF">Pan44_16820</name>
</gene>
<dbReference type="InParanoid" id="A0A517SC04"/>